<dbReference type="PANTHER" id="PTHR24261:SF8">
    <property type="entry name" value="HEPATOCYTE GROWTH FACTOR"/>
    <property type="match status" value="1"/>
</dbReference>
<accession>A0A6I9YX77</accession>
<evidence type="ECO:0000256" key="1">
    <source>
        <dbReference type="ARBA" id="ARBA00022572"/>
    </source>
</evidence>
<keyword evidence="1 5" id="KW-0420">Kringle</keyword>
<dbReference type="GO" id="GO:0005615">
    <property type="term" value="C:extracellular space"/>
    <property type="evidence" value="ECO:0007669"/>
    <property type="project" value="TreeGrafter"/>
</dbReference>
<feature type="non-terminal residue" evidence="9">
    <location>
        <position position="1059"/>
    </location>
</feature>
<keyword evidence="8" id="KW-1185">Reference proteome</keyword>
<reference evidence="9" key="1">
    <citation type="submission" date="2025-08" db="UniProtKB">
        <authorList>
            <consortium name="RefSeq"/>
        </authorList>
    </citation>
    <scope>IDENTIFICATION</scope>
</reference>
<dbReference type="SMART" id="SM00130">
    <property type="entry name" value="KR"/>
    <property type="match status" value="3"/>
</dbReference>
<feature type="region of interest" description="Disordered" evidence="6">
    <location>
        <begin position="468"/>
        <end position="526"/>
    </location>
</feature>
<dbReference type="Gene3D" id="2.40.20.10">
    <property type="entry name" value="Plasminogen Kringle 4"/>
    <property type="match status" value="3"/>
</dbReference>
<dbReference type="CDD" id="cd00108">
    <property type="entry name" value="KR"/>
    <property type="match status" value="2"/>
</dbReference>
<dbReference type="SUPFAM" id="SSF57440">
    <property type="entry name" value="Kringle-like"/>
    <property type="match status" value="3"/>
</dbReference>
<dbReference type="AlphaFoldDB" id="A0A6I9YX77"/>
<feature type="region of interest" description="Disordered" evidence="6">
    <location>
        <begin position="1040"/>
        <end position="1059"/>
    </location>
</feature>
<dbReference type="FunFam" id="2.40.20.10:FF:000004">
    <property type="entry name" value="Hepatocyte growth factor"/>
    <property type="match status" value="1"/>
</dbReference>
<dbReference type="InterPro" id="IPR050759">
    <property type="entry name" value="Serine_protease_kringle"/>
</dbReference>
<dbReference type="GO" id="GO:0004175">
    <property type="term" value="F:endopeptidase activity"/>
    <property type="evidence" value="ECO:0007669"/>
    <property type="project" value="TreeGrafter"/>
</dbReference>
<feature type="disulfide bond" evidence="5">
    <location>
        <begin position="112"/>
        <end position="135"/>
    </location>
</feature>
<dbReference type="PROSITE" id="PS00021">
    <property type="entry name" value="KRINGLE_1"/>
    <property type="match status" value="2"/>
</dbReference>
<sequence length="1059" mass="118178">MLLYRNDCYFKTSFLPSSYRGKDLQRNYCRNPRGEEGGPWCFTSDPGTRHEVCKIPLCSEVECMTCNGEGYRGPMDHTETGKECQRWDLQRPHRHPFRPEKYPDKGFDDNYCRNPDGKPRPWCYTLDPNTPWEFCSIKTCAQNVVRSSSAVVETTECIQGQGEGYRGTVNTIWSGIECQRWDSQVPHQHNFTRENFKCKMPNFTLCHSFTSPMKILGHDGYNLPFESSHPSMEHDVPMLLHLQTLSPIPNQADYSGISCNCDNDPVSLMSSVDMAFWICDLVEQLIHVVHSIVVLGLSVVSSDNLVMGVVMGQVRVTSSEGLVMGLVELVMGQVHNLKDYQAWLGIHNVERAHEEKHKQVLNISQLVYGPEGSDIVLLKLSRCALSSPENKPVIVQVSEPVLRTAQSSPMLEECLSDVVQVSEPVLRTTHSRPFFNRCLQDAEQDSNANLSLSSVQINEIYTCYPELGEETEGDEETSRTEQDPDSRGRSPGSPGDTADFSPPRLIKIRDREASLSSDNETEYSHEDLSGFSVMNEVLKSAHGKHENVQSQFEHKFGKCVLDLKICQTLLQQATDSLSRTETKLGPLQRFDKPQELFWGTQAKEQLPVGIPVPGCQEKLESILRNIQPPSNGDRALQWKTVGPPTEAYVPPPFRVPGAYRSRVIPSYQASENRPKSANHSPDTTYWSDFGPETAKSPVNPKGTESNYQLLPQGVTFRKKKSSQLRRGSSMLDGIKITDGSLKKTAPEIYEANLRSEERRMAQLEWTTEVKQMAKQAATGQLHLPTQHPASRWMLQSEAQDLQTGFPSPTICERVRFYQENGEAGRTQRTRAVGDHKVGCDQEKQKNPDGALGRVPGLEKEGRDSSVPACETGAAPRKPVCLSLPSEDSCREHLEEVTHSTSTSLNVSEEFFTPDTDYFLGSSAPPELSELEYSTAEEKEDDILGRTEEISGQKEKLKKHQGIWSQKAHPINSGQRREGSCGTGTNYIHDNLPRGDVFTSANGPGVAQRGCLGEPAREFGAEDTSLGAIQEISSINFKDLSNTSAVKTPRNSNSPNQTQS</sequence>
<comment type="caution">
    <text evidence="5">Lacks conserved residue(s) required for the propagation of feature annotation.</text>
</comment>
<dbReference type="GeneID" id="106554702"/>
<feature type="domain" description="Kringle" evidence="7">
    <location>
        <begin position="156"/>
        <end position="208"/>
    </location>
</feature>
<dbReference type="Pfam" id="PF00051">
    <property type="entry name" value="Kringle"/>
    <property type="match status" value="3"/>
</dbReference>
<dbReference type="GO" id="GO:0005102">
    <property type="term" value="F:signaling receptor binding"/>
    <property type="evidence" value="ECO:0007669"/>
    <property type="project" value="TreeGrafter"/>
</dbReference>
<keyword evidence="3" id="KW-0677">Repeat</keyword>
<evidence type="ECO:0000256" key="2">
    <source>
        <dbReference type="ARBA" id="ARBA00022729"/>
    </source>
</evidence>
<keyword evidence="2" id="KW-0732">Signal</keyword>
<name>A0A6I9YX77_9SAUR</name>
<proteinExistence type="predicted"/>
<dbReference type="OrthoDB" id="5962695at2759"/>
<feature type="disulfide bond" evidence="5">
    <location>
        <begin position="84"/>
        <end position="123"/>
    </location>
</feature>
<organism evidence="8 9">
    <name type="scientific">Thamnophis sirtalis</name>
    <dbReference type="NCBI Taxonomy" id="35019"/>
    <lineage>
        <taxon>Eukaryota</taxon>
        <taxon>Metazoa</taxon>
        <taxon>Chordata</taxon>
        <taxon>Craniata</taxon>
        <taxon>Vertebrata</taxon>
        <taxon>Euteleostomi</taxon>
        <taxon>Lepidosauria</taxon>
        <taxon>Squamata</taxon>
        <taxon>Bifurcata</taxon>
        <taxon>Unidentata</taxon>
        <taxon>Episquamata</taxon>
        <taxon>Toxicofera</taxon>
        <taxon>Serpentes</taxon>
        <taxon>Colubroidea</taxon>
        <taxon>Colubridae</taxon>
        <taxon>Natricinae</taxon>
        <taxon>Thamnophis</taxon>
    </lineage>
</organism>
<evidence type="ECO:0000256" key="6">
    <source>
        <dbReference type="SAM" id="MobiDB-lite"/>
    </source>
</evidence>
<evidence type="ECO:0000313" key="9">
    <source>
        <dbReference type="RefSeq" id="XP_013928902.1"/>
    </source>
</evidence>
<dbReference type="InterPro" id="IPR038178">
    <property type="entry name" value="Kringle_sf"/>
</dbReference>
<feature type="domain" description="Kringle" evidence="7">
    <location>
        <begin position="1"/>
        <end position="58"/>
    </location>
</feature>
<gene>
    <name evidence="9" type="primary">LOC106554702</name>
</gene>
<dbReference type="PRINTS" id="PR00018">
    <property type="entry name" value="KRINGLE"/>
</dbReference>
<evidence type="ECO:0000259" key="7">
    <source>
        <dbReference type="PROSITE" id="PS50070"/>
    </source>
</evidence>
<dbReference type="PROSITE" id="PS50070">
    <property type="entry name" value="KRINGLE_2"/>
    <property type="match status" value="3"/>
</dbReference>
<feature type="domain" description="Kringle" evidence="7">
    <location>
        <begin position="62"/>
        <end position="140"/>
    </location>
</feature>
<keyword evidence="4 5" id="KW-1015">Disulfide bond</keyword>
<dbReference type="RefSeq" id="XP_013928902.1">
    <property type="nucleotide sequence ID" value="XM_014073427.1"/>
</dbReference>
<evidence type="ECO:0000256" key="4">
    <source>
        <dbReference type="ARBA" id="ARBA00023157"/>
    </source>
</evidence>
<dbReference type="InterPro" id="IPR013806">
    <property type="entry name" value="Kringle-like"/>
</dbReference>
<feature type="compositionally biased region" description="Basic and acidic residues" evidence="6">
    <location>
        <begin position="476"/>
        <end position="488"/>
    </location>
</feature>
<dbReference type="KEGG" id="tsr:106554702"/>
<feature type="region of interest" description="Disordered" evidence="6">
    <location>
        <begin position="951"/>
        <end position="986"/>
    </location>
</feature>
<dbReference type="Gene3D" id="2.40.10.10">
    <property type="entry name" value="Trypsin-like serine proteases"/>
    <property type="match status" value="1"/>
</dbReference>
<evidence type="ECO:0000256" key="5">
    <source>
        <dbReference type="PROSITE-ProRule" id="PRU00121"/>
    </source>
</evidence>
<dbReference type="Proteomes" id="UP000504617">
    <property type="component" value="Unplaced"/>
</dbReference>
<feature type="compositionally biased region" description="Basic and acidic residues" evidence="6">
    <location>
        <begin position="833"/>
        <end position="846"/>
    </location>
</feature>
<evidence type="ECO:0000256" key="3">
    <source>
        <dbReference type="ARBA" id="ARBA00022737"/>
    </source>
</evidence>
<evidence type="ECO:0000313" key="8">
    <source>
        <dbReference type="Proteomes" id="UP000504617"/>
    </source>
</evidence>
<protein>
    <submittedName>
        <fullName evidence="9">Inactive serine/threonine-protein kinase TEX14-like</fullName>
    </submittedName>
</protein>
<feature type="region of interest" description="Disordered" evidence="6">
    <location>
        <begin position="833"/>
        <end position="877"/>
    </location>
</feature>
<dbReference type="InterPro" id="IPR043504">
    <property type="entry name" value="Peptidase_S1_PA_chymotrypsin"/>
</dbReference>
<dbReference type="InterPro" id="IPR018056">
    <property type="entry name" value="Kringle_CS"/>
</dbReference>
<feature type="disulfide bond" evidence="5">
    <location>
        <begin position="63"/>
        <end position="140"/>
    </location>
</feature>
<dbReference type="InterPro" id="IPR000001">
    <property type="entry name" value="Kringle"/>
</dbReference>
<dbReference type="PANTHER" id="PTHR24261">
    <property type="entry name" value="PLASMINOGEN-RELATED"/>
    <property type="match status" value="1"/>
</dbReference>